<name>A0A1I7V3W5_9PELO</name>
<dbReference type="GO" id="GO:0004672">
    <property type="term" value="F:protein kinase activity"/>
    <property type="evidence" value="ECO:0007669"/>
    <property type="project" value="InterPro"/>
</dbReference>
<organism evidence="2 3">
    <name type="scientific">Caenorhabditis tropicalis</name>
    <dbReference type="NCBI Taxonomy" id="1561998"/>
    <lineage>
        <taxon>Eukaryota</taxon>
        <taxon>Metazoa</taxon>
        <taxon>Ecdysozoa</taxon>
        <taxon>Nematoda</taxon>
        <taxon>Chromadorea</taxon>
        <taxon>Rhabditida</taxon>
        <taxon>Rhabditina</taxon>
        <taxon>Rhabditomorpha</taxon>
        <taxon>Rhabditoidea</taxon>
        <taxon>Rhabditidae</taxon>
        <taxon>Peloderinae</taxon>
        <taxon>Caenorhabditis</taxon>
    </lineage>
</organism>
<reference evidence="3" key="1">
    <citation type="submission" date="2016-11" db="UniProtKB">
        <authorList>
            <consortium name="WormBaseParasite"/>
        </authorList>
    </citation>
    <scope>IDENTIFICATION</scope>
</reference>
<evidence type="ECO:0000313" key="3">
    <source>
        <dbReference type="WBParaSite" id="Csp11.Scaffold630.g22136.t1"/>
    </source>
</evidence>
<dbReference type="STRING" id="1561998.A0A1I7V3W5"/>
<dbReference type="Gene3D" id="1.10.510.10">
    <property type="entry name" value="Transferase(Phosphotransferase) domain 1"/>
    <property type="match status" value="1"/>
</dbReference>
<dbReference type="Proteomes" id="UP000095282">
    <property type="component" value="Unplaced"/>
</dbReference>
<dbReference type="Gene3D" id="3.30.200.20">
    <property type="entry name" value="Phosphorylase Kinase, domain 1"/>
    <property type="match status" value="1"/>
</dbReference>
<dbReference type="InterPro" id="IPR011009">
    <property type="entry name" value="Kinase-like_dom_sf"/>
</dbReference>
<dbReference type="InterPro" id="IPR000719">
    <property type="entry name" value="Prot_kinase_dom"/>
</dbReference>
<keyword evidence="2" id="KW-1185">Reference proteome</keyword>
<dbReference type="SMART" id="SM00220">
    <property type="entry name" value="S_TKc"/>
    <property type="match status" value="1"/>
</dbReference>
<dbReference type="WBParaSite" id="Csp11.Scaffold630.g22136.t1">
    <property type="protein sequence ID" value="Csp11.Scaffold630.g22136.t1"/>
    <property type="gene ID" value="Csp11.Scaffold630.g22136"/>
</dbReference>
<evidence type="ECO:0000259" key="1">
    <source>
        <dbReference type="SMART" id="SM00220"/>
    </source>
</evidence>
<accession>A0A1I7V3W5</accession>
<dbReference type="AlphaFoldDB" id="A0A1I7V3W5"/>
<dbReference type="GO" id="GO:0005524">
    <property type="term" value="F:ATP binding"/>
    <property type="evidence" value="ECO:0007669"/>
    <property type="project" value="InterPro"/>
</dbReference>
<proteinExistence type="predicted"/>
<dbReference type="SUPFAM" id="SSF56112">
    <property type="entry name" value="Protein kinase-like (PK-like)"/>
    <property type="match status" value="1"/>
</dbReference>
<protein>
    <submittedName>
        <fullName evidence="3">Protein kinase domain-containing protein</fullName>
    </submittedName>
</protein>
<feature type="domain" description="Protein kinase" evidence="1">
    <location>
        <begin position="36"/>
        <end position="282"/>
    </location>
</feature>
<dbReference type="eggNOG" id="KOG1164">
    <property type="taxonomic scope" value="Eukaryota"/>
</dbReference>
<evidence type="ECO:0000313" key="2">
    <source>
        <dbReference type="Proteomes" id="UP000095282"/>
    </source>
</evidence>
<sequence length="315" mass="35500">MSAEKRVTVYSDRAEATVLTFEKMSYMTLNRKLYQFHIGKKIAGGTYGKVFECLHDENPVEKLVLKSSKGIPDEELAELLTNEVDILKHATNLGSDFFPKFVDSFIHGGEICLDQSDFKTTLASSLRVIVKRSSSASREHFSFFITLVIFIETSMNRMSSCPANVTLESCVKLSDFGTAGRFIGVDGEEIVPNDAGIRFYQASYASLSVHLKNPPTRFDDFESLLYMMYEINGGQELLSGDHADRIWHKTQFHFSPEKYLVGMPWIIKPAKTIIMASQSGTMDVEQLVEQIKDGYPADFSKPIDYNKTLNSFTIN</sequence>